<proteinExistence type="predicted"/>
<reference evidence="1" key="1">
    <citation type="submission" date="2019-03" db="EMBL/GenBank/DDBJ databases">
        <authorList>
            <person name="Hao L."/>
        </authorList>
    </citation>
    <scope>NUCLEOTIDE SEQUENCE</scope>
</reference>
<evidence type="ECO:0000313" key="1">
    <source>
        <dbReference type="EMBL" id="VFU17088.1"/>
    </source>
</evidence>
<protein>
    <submittedName>
        <fullName evidence="1">Uncharacterized protein</fullName>
    </submittedName>
</protein>
<accession>A0A485M4F8</accession>
<name>A0A485M4F8_9ZZZZ</name>
<dbReference type="AlphaFoldDB" id="A0A485M4F8"/>
<dbReference type="EMBL" id="CAADRM010000127">
    <property type="protein sequence ID" value="VFU17088.1"/>
    <property type="molecule type" value="Genomic_DNA"/>
</dbReference>
<organism evidence="1">
    <name type="scientific">anaerobic digester metagenome</name>
    <dbReference type="NCBI Taxonomy" id="1263854"/>
    <lineage>
        <taxon>unclassified sequences</taxon>
        <taxon>metagenomes</taxon>
        <taxon>ecological metagenomes</taxon>
    </lineage>
</organism>
<sequence length="73" mass="8404">MRCIQINASGRNIIIEGEYAWSVSLRMQFRYRCTQIFNAFSNNEDIDHHPGYVNECPSPGVSSCTYPPEAFRD</sequence>
<gene>
    <name evidence="1" type="ORF">SCFA_610007</name>
</gene>